<evidence type="ECO:0000259" key="9">
    <source>
        <dbReference type="PROSITE" id="PS50103"/>
    </source>
</evidence>
<proteinExistence type="predicted"/>
<keyword evidence="1 6" id="KW-0479">Metal-binding</keyword>
<keyword evidence="5" id="KW-0694">RNA-binding</keyword>
<sequence length="258" mass="29337">MVSPFRDMGRGAQLHYVSCTAARHLLHLFSMDSQAICTFYQKIGACRHGDKCSRKHIRPTESKTVLLANLYTQSAEKNKVSPESFDQFYADIYTHAAQSGEIEQMVVCENENFHLCGNVYVRYSDTQSADKAVAQLNQEWYGGRPVYCELSPVSNFAEANCRAYDNNQCSRGDHCNFMHTRRPSSELRAQLRQAQRKSLALAKIRAALGDPKWGQEWEAPTTRAYVREPKKEPEKEQEPSEPETEELSTTEAVARLFA</sequence>
<dbReference type="GO" id="GO:0008270">
    <property type="term" value="F:zinc ion binding"/>
    <property type="evidence" value="ECO:0007669"/>
    <property type="project" value="UniProtKB-KW"/>
</dbReference>
<dbReference type="GO" id="GO:0071004">
    <property type="term" value="C:U2-type prespliceosome"/>
    <property type="evidence" value="ECO:0007669"/>
    <property type="project" value="EnsemblFungi"/>
</dbReference>
<dbReference type="GO" id="GO:0003723">
    <property type="term" value="F:RNA binding"/>
    <property type="evidence" value="ECO:0007669"/>
    <property type="project" value="UniProtKB-UniRule"/>
</dbReference>
<dbReference type="PROSITE" id="PS50103">
    <property type="entry name" value="ZF_C3H1"/>
    <property type="match status" value="2"/>
</dbReference>
<dbReference type="EMBL" id="CH408078">
    <property type="protein sequence ID" value="EEQ38611.1"/>
    <property type="molecule type" value="Genomic_DNA"/>
</dbReference>
<dbReference type="InterPro" id="IPR035979">
    <property type="entry name" value="RBD_domain_sf"/>
</dbReference>
<dbReference type="OMA" id="MIDTRQA"/>
<dbReference type="PANTHER" id="PTHR12620">
    <property type="entry name" value="U2 SNRNP AUXILIARY FACTOR, SMALL SUBUNIT"/>
    <property type="match status" value="1"/>
</dbReference>
<dbReference type="Gene3D" id="4.10.1000.10">
    <property type="entry name" value="Zinc finger, CCCH-type"/>
    <property type="match status" value="1"/>
</dbReference>
<feature type="domain" description="RRM" evidence="8">
    <location>
        <begin position="63"/>
        <end position="153"/>
    </location>
</feature>
<dbReference type="KEGG" id="clu:CLUG_02737"/>
<accession>C4Y2H4</accession>
<dbReference type="GO" id="GO:0000243">
    <property type="term" value="C:commitment complex"/>
    <property type="evidence" value="ECO:0007669"/>
    <property type="project" value="EnsemblFungi"/>
</dbReference>
<dbReference type="Gene3D" id="3.30.70.330">
    <property type="match status" value="1"/>
</dbReference>
<feature type="zinc finger region" description="C3H1-type" evidence="6">
    <location>
        <begin position="31"/>
        <end position="59"/>
    </location>
</feature>
<feature type="zinc finger region" description="C3H1-type" evidence="6">
    <location>
        <begin position="155"/>
        <end position="182"/>
    </location>
</feature>
<dbReference type="InterPro" id="IPR012677">
    <property type="entry name" value="Nucleotide-bd_a/b_plait_sf"/>
</dbReference>
<feature type="compositionally biased region" description="Acidic residues" evidence="7">
    <location>
        <begin position="239"/>
        <end position="248"/>
    </location>
</feature>
<feature type="domain" description="C3H1-type" evidence="9">
    <location>
        <begin position="31"/>
        <end position="59"/>
    </location>
</feature>
<dbReference type="InterPro" id="IPR009145">
    <property type="entry name" value="U2AF_small"/>
</dbReference>
<dbReference type="GO" id="GO:0045292">
    <property type="term" value="P:mRNA cis splicing, via spliceosome"/>
    <property type="evidence" value="ECO:0007669"/>
    <property type="project" value="EnsemblFungi"/>
</dbReference>
<dbReference type="VEuPathDB" id="FungiDB:CLUG_02737"/>
<organism evidence="10 11">
    <name type="scientific">Clavispora lusitaniae (strain ATCC 42720)</name>
    <name type="common">Yeast</name>
    <name type="synonym">Candida lusitaniae</name>
    <dbReference type="NCBI Taxonomy" id="306902"/>
    <lineage>
        <taxon>Eukaryota</taxon>
        <taxon>Fungi</taxon>
        <taxon>Dikarya</taxon>
        <taxon>Ascomycota</taxon>
        <taxon>Saccharomycotina</taxon>
        <taxon>Pichiomycetes</taxon>
        <taxon>Metschnikowiaceae</taxon>
        <taxon>Clavispora</taxon>
    </lineage>
</organism>
<dbReference type="STRING" id="306902.C4Y2H4"/>
<dbReference type="InterPro" id="IPR000571">
    <property type="entry name" value="Znf_CCCH"/>
</dbReference>
<feature type="domain" description="C3H1-type" evidence="9">
    <location>
        <begin position="155"/>
        <end position="182"/>
    </location>
</feature>
<evidence type="ECO:0000256" key="1">
    <source>
        <dbReference type="ARBA" id="ARBA00022723"/>
    </source>
</evidence>
<dbReference type="InParanoid" id="C4Y2H4"/>
<dbReference type="SUPFAM" id="SSF54928">
    <property type="entry name" value="RNA-binding domain, RBD"/>
    <property type="match status" value="1"/>
</dbReference>
<dbReference type="Proteomes" id="UP000007703">
    <property type="component" value="Unassembled WGS sequence"/>
</dbReference>
<name>C4Y2H4_CLAL4</name>
<evidence type="ECO:0000256" key="3">
    <source>
        <dbReference type="ARBA" id="ARBA00022771"/>
    </source>
</evidence>
<evidence type="ECO:0000256" key="6">
    <source>
        <dbReference type="PROSITE-ProRule" id="PRU00723"/>
    </source>
</evidence>
<reference evidence="10 11" key="1">
    <citation type="journal article" date="2009" name="Nature">
        <title>Evolution of pathogenicity and sexual reproduction in eight Candida genomes.</title>
        <authorList>
            <person name="Butler G."/>
            <person name="Rasmussen M.D."/>
            <person name="Lin M.F."/>
            <person name="Santos M.A."/>
            <person name="Sakthikumar S."/>
            <person name="Munro C.A."/>
            <person name="Rheinbay E."/>
            <person name="Grabherr M."/>
            <person name="Forche A."/>
            <person name="Reedy J.L."/>
            <person name="Agrafioti I."/>
            <person name="Arnaud M.B."/>
            <person name="Bates S."/>
            <person name="Brown A.J."/>
            <person name="Brunke S."/>
            <person name="Costanzo M.C."/>
            <person name="Fitzpatrick D.A."/>
            <person name="de Groot P.W."/>
            <person name="Harris D."/>
            <person name="Hoyer L.L."/>
            <person name="Hube B."/>
            <person name="Klis F.M."/>
            <person name="Kodira C."/>
            <person name="Lennard N."/>
            <person name="Logue M.E."/>
            <person name="Martin R."/>
            <person name="Neiman A.M."/>
            <person name="Nikolaou E."/>
            <person name="Quail M.A."/>
            <person name="Quinn J."/>
            <person name="Santos M.C."/>
            <person name="Schmitzberger F.F."/>
            <person name="Sherlock G."/>
            <person name="Shah P."/>
            <person name="Silverstein K.A."/>
            <person name="Skrzypek M.S."/>
            <person name="Soll D."/>
            <person name="Staggs R."/>
            <person name="Stansfield I."/>
            <person name="Stumpf M.P."/>
            <person name="Sudbery P.E."/>
            <person name="Srikantha T."/>
            <person name="Zeng Q."/>
            <person name="Berman J."/>
            <person name="Berriman M."/>
            <person name="Heitman J."/>
            <person name="Gow N.A."/>
            <person name="Lorenz M.C."/>
            <person name="Birren B.W."/>
            <person name="Kellis M."/>
            <person name="Cuomo C.A."/>
        </authorList>
    </citation>
    <scope>NUCLEOTIDE SEQUENCE [LARGE SCALE GENOMIC DNA]</scope>
    <source>
        <strain evidence="10 11">ATCC 42720</strain>
    </source>
</reference>
<dbReference type="InterPro" id="IPR000504">
    <property type="entry name" value="RRM_dom"/>
</dbReference>
<evidence type="ECO:0000259" key="8">
    <source>
        <dbReference type="PROSITE" id="PS50102"/>
    </source>
</evidence>
<gene>
    <name evidence="10" type="ORF">CLUG_02737</name>
</gene>
<evidence type="ECO:0000256" key="4">
    <source>
        <dbReference type="ARBA" id="ARBA00022833"/>
    </source>
</evidence>
<dbReference type="PROSITE" id="PS50102">
    <property type="entry name" value="RRM"/>
    <property type="match status" value="1"/>
</dbReference>
<dbReference type="GO" id="GO:0089701">
    <property type="term" value="C:U2AF complex"/>
    <property type="evidence" value="ECO:0007669"/>
    <property type="project" value="EnsemblFungi"/>
</dbReference>
<evidence type="ECO:0000256" key="7">
    <source>
        <dbReference type="SAM" id="MobiDB-lite"/>
    </source>
</evidence>
<feature type="region of interest" description="Disordered" evidence="7">
    <location>
        <begin position="213"/>
        <end position="258"/>
    </location>
</feature>
<dbReference type="AlphaFoldDB" id="C4Y2H4"/>
<dbReference type="GeneID" id="8498066"/>
<dbReference type="SMART" id="SM00356">
    <property type="entry name" value="ZnF_C3H1"/>
    <property type="match status" value="2"/>
</dbReference>
<dbReference type="SMART" id="SM00361">
    <property type="entry name" value="RRM_1"/>
    <property type="match status" value="1"/>
</dbReference>
<dbReference type="Pfam" id="PF00642">
    <property type="entry name" value="zf-CCCH"/>
    <property type="match status" value="1"/>
</dbReference>
<dbReference type="OrthoDB" id="423462at2759"/>
<dbReference type="InterPro" id="IPR003954">
    <property type="entry name" value="RRM_euk-type"/>
</dbReference>
<evidence type="ECO:0000313" key="10">
    <source>
        <dbReference type="EMBL" id="EEQ38611.1"/>
    </source>
</evidence>
<protein>
    <recommendedName>
        <fullName evidence="12">Splicing factor U2AF 23 kDa subunit</fullName>
    </recommendedName>
</protein>
<evidence type="ECO:0008006" key="12">
    <source>
        <dbReference type="Google" id="ProtNLM"/>
    </source>
</evidence>
<dbReference type="HOGENOM" id="CLU_059852_3_1_1"/>
<dbReference type="SMART" id="SM00360">
    <property type="entry name" value="RRM"/>
    <property type="match status" value="1"/>
</dbReference>
<feature type="compositionally biased region" description="Basic and acidic residues" evidence="7">
    <location>
        <begin position="225"/>
        <end position="238"/>
    </location>
</feature>
<evidence type="ECO:0000313" key="11">
    <source>
        <dbReference type="Proteomes" id="UP000007703"/>
    </source>
</evidence>
<keyword evidence="3 6" id="KW-0863">Zinc-finger</keyword>
<keyword evidence="4 6" id="KW-0862">Zinc</keyword>
<dbReference type="PRINTS" id="PR01848">
    <property type="entry name" value="U2AUXFACTOR"/>
</dbReference>
<evidence type="ECO:0000256" key="5">
    <source>
        <dbReference type="PROSITE-ProRule" id="PRU00176"/>
    </source>
</evidence>
<evidence type="ECO:0000256" key="2">
    <source>
        <dbReference type="ARBA" id="ARBA00022737"/>
    </source>
</evidence>
<keyword evidence="2" id="KW-0677">Repeat</keyword>